<reference evidence="4 5" key="1">
    <citation type="submission" date="2020-06" db="EMBL/GenBank/DDBJ databases">
        <title>Genome sequence of Rhizobium sp strain ADMK78.</title>
        <authorList>
            <person name="Rahi P."/>
        </authorList>
    </citation>
    <scope>NUCLEOTIDE SEQUENCE [LARGE SCALE GENOMIC DNA]</scope>
    <source>
        <strain evidence="4 5">ADMK78</strain>
        <plasmid evidence="4 5">pPRADMK78_01</plasmid>
    </source>
</reference>
<dbReference type="NCBIfam" id="NF005489">
    <property type="entry name" value="PRK07102.1"/>
    <property type="match status" value="1"/>
</dbReference>
<gene>
    <name evidence="4" type="ORF">FE840_018660</name>
</gene>
<evidence type="ECO:0000313" key="4">
    <source>
        <dbReference type="EMBL" id="QLF71669.1"/>
    </source>
</evidence>
<sequence length="246" mass="27135">MSKPFVLVLGARSDIALAIAERFAVVGHPLLLAARRSTEMAEIAERLAERSKVDVGLCELDVLATDALEEFVAALPHEPEIVISAIGLMEPVQEACERDVDAASLIMRTNFEAPALLLGLFANRFAARGHGTIVGISSVSGDRGRAKNYVYGAAKAGFTAFLSGLRNRLVEHNVHVVTVIPGFVETRKNRHIKTSARLTAQPSEVAEAVYQAVIRKRDVVYVRPIWRYIMLAIRMTPERFFKTRKI</sequence>
<evidence type="ECO:0000313" key="5">
    <source>
        <dbReference type="Proteomes" id="UP000308530"/>
    </source>
</evidence>
<dbReference type="SUPFAM" id="SSF51735">
    <property type="entry name" value="NAD(P)-binding Rossmann-fold domains"/>
    <property type="match status" value="1"/>
</dbReference>
<dbReference type="InterPro" id="IPR002347">
    <property type="entry name" value="SDR_fam"/>
</dbReference>
<geneLocation type="plasmid" evidence="4 5">
    <name>pPRADMK78_01</name>
</geneLocation>
<keyword evidence="5" id="KW-1185">Reference proteome</keyword>
<dbReference type="Gene3D" id="3.40.50.720">
    <property type="entry name" value="NAD(P)-binding Rossmann-like Domain"/>
    <property type="match status" value="1"/>
</dbReference>
<comment type="similarity">
    <text evidence="1">Belongs to the short-chain dehydrogenases/reductases (SDR) family.</text>
</comment>
<evidence type="ECO:0000256" key="1">
    <source>
        <dbReference type="ARBA" id="ARBA00006484"/>
    </source>
</evidence>
<keyword evidence="3" id="KW-0560">Oxidoreductase</keyword>
<dbReference type="PANTHER" id="PTHR43391:SF14">
    <property type="entry name" value="DEHYDROGENASE_REDUCTASE SDR FAMILY PROTEIN 7-LIKE"/>
    <property type="match status" value="1"/>
</dbReference>
<keyword evidence="2" id="KW-0521">NADP</keyword>
<keyword evidence="4" id="KW-0614">Plasmid</keyword>
<dbReference type="Proteomes" id="UP000308530">
    <property type="component" value="Plasmid pPRADMK78_01"/>
</dbReference>
<dbReference type="PANTHER" id="PTHR43391">
    <property type="entry name" value="RETINOL DEHYDROGENASE-RELATED"/>
    <property type="match status" value="1"/>
</dbReference>
<dbReference type="PRINTS" id="PR00081">
    <property type="entry name" value="GDHRDH"/>
</dbReference>
<dbReference type="InterPro" id="IPR036291">
    <property type="entry name" value="NAD(P)-bd_dom_sf"/>
</dbReference>
<organism evidence="4 5">
    <name type="scientific">Peteryoungia desertarenae</name>
    <dbReference type="NCBI Taxonomy" id="1813451"/>
    <lineage>
        <taxon>Bacteria</taxon>
        <taxon>Pseudomonadati</taxon>
        <taxon>Pseudomonadota</taxon>
        <taxon>Alphaproteobacteria</taxon>
        <taxon>Hyphomicrobiales</taxon>
        <taxon>Rhizobiaceae</taxon>
        <taxon>Peteryoungia</taxon>
    </lineage>
</organism>
<name>A0ABX6QT44_9HYPH</name>
<protein>
    <submittedName>
        <fullName evidence="4">SDR family oxidoreductase</fullName>
    </submittedName>
</protein>
<dbReference type="Pfam" id="PF00106">
    <property type="entry name" value="adh_short"/>
    <property type="match status" value="1"/>
</dbReference>
<proteinExistence type="inferred from homology"/>
<dbReference type="EMBL" id="CP058351">
    <property type="protein sequence ID" value="QLF71669.1"/>
    <property type="molecule type" value="Genomic_DNA"/>
</dbReference>
<evidence type="ECO:0000256" key="2">
    <source>
        <dbReference type="ARBA" id="ARBA00022857"/>
    </source>
</evidence>
<dbReference type="RefSeq" id="WP_138289317.1">
    <property type="nucleotide sequence ID" value="NZ_CP058351.1"/>
</dbReference>
<accession>A0ABX6QT44</accession>
<evidence type="ECO:0000256" key="3">
    <source>
        <dbReference type="ARBA" id="ARBA00023002"/>
    </source>
</evidence>